<keyword evidence="1" id="KW-0812">Transmembrane</keyword>
<proteinExistence type="predicted"/>
<dbReference type="OrthoDB" id="5386199at2759"/>
<dbReference type="InterPro" id="IPR009724">
    <property type="entry name" value="TMEM70"/>
</dbReference>
<dbReference type="EMBL" id="JABELV010000217">
    <property type="protein sequence ID" value="KAG7527946.1"/>
    <property type="molecule type" value="Genomic_DNA"/>
</dbReference>
<dbReference type="GO" id="GO:0033615">
    <property type="term" value="P:mitochondrial proton-transporting ATP synthase complex assembly"/>
    <property type="evidence" value="ECO:0007669"/>
    <property type="project" value="TreeGrafter"/>
</dbReference>
<dbReference type="GO" id="GO:0031966">
    <property type="term" value="C:mitochondrial membrane"/>
    <property type="evidence" value="ECO:0007669"/>
    <property type="project" value="TreeGrafter"/>
</dbReference>
<comment type="caution">
    <text evidence="2">The sequence shown here is derived from an EMBL/GenBank/DDBJ whole genome shotgun (WGS) entry which is preliminary data.</text>
</comment>
<sequence>MSILARHPGSLICRRAASLNVDRIAGTRLAPVMFRSTQLTRQMSSRPQTTKLVIPQDAKTVYEGPYSKTFKYLKLFSLSSLGLSAALSPFIFILESSLPTSGRIFLAVTAISTTTFSTYLISLFTGPYVNRIVRGAADAQYPFILSTTSMFLQERNTFINDQGILAPSERPLTTWKLREQADSVVDAPSLEAVTTDRTGKVLGRWNVEGGKATHTGSVVRYFNVHPELLETRFTSDS</sequence>
<evidence type="ECO:0000313" key="2">
    <source>
        <dbReference type="EMBL" id="KAG7527946.1"/>
    </source>
</evidence>
<feature type="transmembrane region" description="Helical" evidence="1">
    <location>
        <begin position="104"/>
        <end position="124"/>
    </location>
</feature>
<name>A0A8K0JER9_9TREE</name>
<dbReference type="Proteomes" id="UP000812966">
    <property type="component" value="Unassembled WGS sequence"/>
</dbReference>
<keyword evidence="1" id="KW-0472">Membrane</keyword>
<dbReference type="AlphaFoldDB" id="A0A8K0JER9"/>
<gene>
    <name evidence="2" type="ORF">FFLO_06488</name>
</gene>
<accession>A0A8K0JER9</accession>
<reference evidence="2" key="1">
    <citation type="submission" date="2020-04" db="EMBL/GenBank/DDBJ databases">
        <title>Analysis of mating type loci in Filobasidium floriforme.</title>
        <authorList>
            <person name="Nowrousian M."/>
        </authorList>
    </citation>
    <scope>NUCLEOTIDE SEQUENCE</scope>
    <source>
        <strain evidence="2">CBS 6242</strain>
    </source>
</reference>
<keyword evidence="1" id="KW-1133">Transmembrane helix</keyword>
<protein>
    <submittedName>
        <fullName evidence="2">Uncharacterized protein</fullName>
    </submittedName>
</protein>
<dbReference type="InterPro" id="IPR045325">
    <property type="entry name" value="TMEM70/TMEM186/TMEM223"/>
</dbReference>
<dbReference type="PANTHER" id="PTHR13281:SF0">
    <property type="entry name" value="TRANSMEMBRANE PROTEIN 70, MITOCHONDRIAL"/>
    <property type="match status" value="1"/>
</dbReference>
<feature type="transmembrane region" description="Helical" evidence="1">
    <location>
        <begin position="72"/>
        <end position="92"/>
    </location>
</feature>
<evidence type="ECO:0000313" key="3">
    <source>
        <dbReference type="Proteomes" id="UP000812966"/>
    </source>
</evidence>
<organism evidence="2 3">
    <name type="scientific">Filobasidium floriforme</name>
    <dbReference type="NCBI Taxonomy" id="5210"/>
    <lineage>
        <taxon>Eukaryota</taxon>
        <taxon>Fungi</taxon>
        <taxon>Dikarya</taxon>
        <taxon>Basidiomycota</taxon>
        <taxon>Agaricomycotina</taxon>
        <taxon>Tremellomycetes</taxon>
        <taxon>Filobasidiales</taxon>
        <taxon>Filobasidiaceae</taxon>
        <taxon>Filobasidium</taxon>
    </lineage>
</organism>
<evidence type="ECO:0000256" key="1">
    <source>
        <dbReference type="SAM" id="Phobius"/>
    </source>
</evidence>
<dbReference type="Pfam" id="PF06979">
    <property type="entry name" value="TMEM70"/>
    <property type="match status" value="1"/>
</dbReference>
<dbReference type="PANTHER" id="PTHR13281">
    <property type="entry name" value="TRANSMEMBRANE PROTEIN 70, MITOCHONDRIAL"/>
    <property type="match status" value="1"/>
</dbReference>
<keyword evidence="3" id="KW-1185">Reference proteome</keyword>